<proteinExistence type="predicted"/>
<accession>A0A9W3FN42</accession>
<gene>
    <name evidence="2" type="primary">LOC123613198</name>
</gene>
<evidence type="ECO:0000313" key="2">
    <source>
        <dbReference type="RefSeq" id="XP_045363575.1"/>
    </source>
</evidence>
<sequence>MKNWKTENNGSGSKRRPPKTKIGLKPLALTRRSSVKKTHNLPPPPVTNSTVGRKATDRGGLRPAPLRTRGPGSRSSAHLERKEAASASPGLHFVSSPPPPAALTRTTSLRGRSPSSAVYYPRSRAEPAATVKCPSLLLLPLRGLRRLLARVGTLRGSESCGRVRRTPPRGGALTAATVEGLPPGRQRGAIGPLNSLFSSTLYVKRNDCTILLSYQLDLVEVTFLQYPQTWQGWFRFWQIIASSPPNTDNISRATFIVRERREREALLVDVTWFMKPSPRSEAAEQTLRRIISCFNLLLDRN</sequence>
<feature type="compositionally biased region" description="Polar residues" evidence="1">
    <location>
        <begin position="104"/>
        <end position="116"/>
    </location>
</feature>
<reference evidence="2" key="1">
    <citation type="submission" date="2025-08" db="UniProtKB">
        <authorList>
            <consortium name="RefSeq"/>
        </authorList>
    </citation>
    <scope>IDENTIFICATION</scope>
    <source>
        <tissue evidence="2">Blood</tissue>
    </source>
</reference>
<name>A0A9W3FN42_CAMBA</name>
<feature type="region of interest" description="Disordered" evidence="1">
    <location>
        <begin position="1"/>
        <end position="124"/>
    </location>
</feature>
<evidence type="ECO:0000256" key="1">
    <source>
        <dbReference type="SAM" id="MobiDB-lite"/>
    </source>
</evidence>
<dbReference type="RefSeq" id="XP_045363575.1">
    <property type="nucleotide sequence ID" value="XM_045507619.1"/>
</dbReference>
<protein>
    <submittedName>
        <fullName evidence="2">Uncharacterized protein LOC123613198</fullName>
    </submittedName>
</protein>
<feature type="compositionally biased region" description="Polar residues" evidence="1">
    <location>
        <begin position="1"/>
        <end position="12"/>
    </location>
</feature>
<organism evidence="2">
    <name type="scientific">Camelus bactrianus</name>
    <name type="common">Bactrian camel</name>
    <dbReference type="NCBI Taxonomy" id="9837"/>
    <lineage>
        <taxon>Eukaryota</taxon>
        <taxon>Metazoa</taxon>
        <taxon>Chordata</taxon>
        <taxon>Craniata</taxon>
        <taxon>Vertebrata</taxon>
        <taxon>Euteleostomi</taxon>
        <taxon>Mammalia</taxon>
        <taxon>Eutheria</taxon>
        <taxon>Laurasiatheria</taxon>
        <taxon>Artiodactyla</taxon>
        <taxon>Tylopoda</taxon>
        <taxon>Camelidae</taxon>
        <taxon>Camelus</taxon>
    </lineage>
</organism>
<dbReference type="AlphaFoldDB" id="A0A9W3FN42"/>